<dbReference type="InterPro" id="IPR049180">
    <property type="entry name" value="MdcG_C"/>
</dbReference>
<evidence type="ECO:0000313" key="6">
    <source>
        <dbReference type="EMBL" id="OUM74219.1"/>
    </source>
</evidence>
<dbReference type="EC" id="2.7.7.66" evidence="3"/>
<evidence type="ECO:0000259" key="4">
    <source>
        <dbReference type="Pfam" id="PF10620"/>
    </source>
</evidence>
<comment type="catalytic activity">
    <reaction evidence="3">
        <text>apo-[malonate decarboxylase ACP] + 2'-(5''-triphospho-alpha-D-ribosyl)-3'-dephospho-CoA = holo-[malonate decarboxylase ACP] + diphosphate</text>
        <dbReference type="Rhea" id="RHEA:42644"/>
        <dbReference type="Rhea" id="RHEA-COMP:10160"/>
        <dbReference type="Rhea" id="RHEA-COMP:10161"/>
        <dbReference type="ChEBI" id="CHEBI:29999"/>
        <dbReference type="ChEBI" id="CHEBI:33019"/>
        <dbReference type="ChEBI" id="CHEBI:61378"/>
        <dbReference type="ChEBI" id="CHEBI:82683"/>
        <dbReference type="EC" id="2.7.7.66"/>
    </reaction>
</comment>
<name>A0A1Y3P338_9PSED</name>
<dbReference type="InterPro" id="IPR017557">
    <property type="entry name" value="Holo-ACP_synthase"/>
</dbReference>
<protein>
    <recommendedName>
        <fullName evidence="3">Phosphoribosyl-dephospho-CoA transferase</fullName>
        <ecNumber evidence="3">2.7.7.66</ecNumber>
    </recommendedName>
    <alternativeName>
        <fullName evidence="3">Malonate decarboxylase holo-[acyl-carrier-protein] synthase</fullName>
        <shortName evidence="3">Holo-ACP synthase</shortName>
    </alternativeName>
</protein>
<feature type="active site" evidence="3">
    <location>
        <position position="133"/>
    </location>
</feature>
<sequence length="208" mass="23072">MNADLTVLPHDLLWGMPVSALPADAPDWVLEAVRLEHPVVVRRSLAPRALVAVGIRGERREQRFAALMPRDAIERCVRPEQLIHVRGQHDWPALQALDQIRPLMDLLGLPWGVSGSAGFELASGVAALHQNSDLDLIVRTPRFVSRDWAAELVQVLDRSVCRIDVQLQTPFGALALREWAGASRQVLLKSELGAWLVTQPWQPTEACA</sequence>
<evidence type="ECO:0000256" key="1">
    <source>
        <dbReference type="ARBA" id="ARBA00022679"/>
    </source>
</evidence>
<dbReference type="NCBIfam" id="TIGR03135">
    <property type="entry name" value="malonate_mdcG"/>
    <property type="match status" value="1"/>
</dbReference>
<dbReference type="Pfam" id="PF20866">
    <property type="entry name" value="MdcG_N"/>
    <property type="match status" value="1"/>
</dbReference>
<dbReference type="EMBL" id="LOHF01000005">
    <property type="protein sequence ID" value="OUM74219.1"/>
    <property type="molecule type" value="Genomic_DNA"/>
</dbReference>
<evidence type="ECO:0000259" key="5">
    <source>
        <dbReference type="Pfam" id="PF20866"/>
    </source>
</evidence>
<dbReference type="RefSeq" id="WP_087265689.1">
    <property type="nucleotide sequence ID" value="NZ_JBJGBV010000035.1"/>
</dbReference>
<proteinExistence type="inferred from homology"/>
<comment type="caution">
    <text evidence="6">The sequence shown here is derived from an EMBL/GenBank/DDBJ whole genome shotgun (WGS) entry which is preliminary data.</text>
</comment>
<accession>A0A1Y3P338</accession>
<keyword evidence="7" id="KW-1185">Reference proteome</keyword>
<dbReference type="InterPro" id="IPR048903">
    <property type="entry name" value="MdcG_N"/>
</dbReference>
<feature type="domain" description="Phosphoribosyl-dephospho-CoA transferase MdcG C-terminal" evidence="4">
    <location>
        <begin position="82"/>
        <end position="200"/>
    </location>
</feature>
<evidence type="ECO:0000313" key="7">
    <source>
        <dbReference type="Proteomes" id="UP000195440"/>
    </source>
</evidence>
<evidence type="ECO:0000256" key="3">
    <source>
        <dbReference type="HAMAP-Rule" id="MF_00650"/>
    </source>
</evidence>
<keyword evidence="1 3" id="KW-0808">Transferase</keyword>
<evidence type="ECO:0000256" key="2">
    <source>
        <dbReference type="ARBA" id="ARBA00022695"/>
    </source>
</evidence>
<reference evidence="6 7" key="1">
    <citation type="journal article" date="2017" name="Syst. Appl. Microbiol.">
        <title>Pseudomonas caspiana sp. nov., a citrus pathogen in the Pseudomonas syringae phylogenetic group.</title>
        <authorList>
            <person name="Busquets A."/>
            <person name="Gomila M."/>
            <person name="Beiki F."/>
            <person name="Mulet M."/>
            <person name="Rahimian H."/>
            <person name="Garcia-Valdes E."/>
            <person name="Lalucat J."/>
        </authorList>
    </citation>
    <scope>NUCLEOTIDE SEQUENCE [LARGE SCALE GENOMIC DNA]</scope>
    <source>
        <strain evidence="6 7">FBF102</strain>
    </source>
</reference>
<dbReference type="OrthoDB" id="1275217at2"/>
<dbReference type="AlphaFoldDB" id="A0A1Y3P338"/>
<comment type="function">
    <text evidence="3">Transfers 2'-(5-triphosphoribosyl)-3'-dephosphocoenzyme-A to the apo-[acyl-carrier-protein] of the malonate decarboxylase to yield holo-[acyl-carrier-protein].</text>
</comment>
<dbReference type="Pfam" id="PF10620">
    <property type="entry name" value="MdcG"/>
    <property type="match status" value="1"/>
</dbReference>
<feature type="domain" description="Phosphoribosyl-dephospho-CoA transferase MdcG N-terminal" evidence="5">
    <location>
        <begin position="9"/>
        <end position="79"/>
    </location>
</feature>
<dbReference type="NCBIfam" id="NF002332">
    <property type="entry name" value="PRK01293.1"/>
    <property type="match status" value="1"/>
</dbReference>
<dbReference type="HAMAP" id="MF_00650">
    <property type="entry name" value="Malonate_MdcG"/>
    <property type="match status" value="1"/>
</dbReference>
<organism evidence="6 7">
    <name type="scientific">Pseudomonas caspiana</name>
    <dbReference type="NCBI Taxonomy" id="1451454"/>
    <lineage>
        <taxon>Bacteria</taxon>
        <taxon>Pseudomonadati</taxon>
        <taxon>Pseudomonadota</taxon>
        <taxon>Gammaproteobacteria</taxon>
        <taxon>Pseudomonadales</taxon>
        <taxon>Pseudomonadaceae</taxon>
        <taxon>Pseudomonas</taxon>
    </lineage>
</organism>
<keyword evidence="2 3" id="KW-0548">Nucleotidyltransferase</keyword>
<comment type="similarity">
    <text evidence="3">Belongs to the MdcG family.</text>
</comment>
<feature type="active site" evidence="3">
    <location>
        <position position="135"/>
    </location>
</feature>
<dbReference type="Proteomes" id="UP000195440">
    <property type="component" value="Unassembled WGS sequence"/>
</dbReference>
<dbReference type="GO" id="GO:0016779">
    <property type="term" value="F:nucleotidyltransferase activity"/>
    <property type="evidence" value="ECO:0007669"/>
    <property type="project" value="UniProtKB-UniRule"/>
</dbReference>
<gene>
    <name evidence="3" type="primary">mdcG</name>
    <name evidence="6" type="ORF">AUC60_08260</name>
</gene>